<evidence type="ECO:0000259" key="9">
    <source>
        <dbReference type="PROSITE" id="PS51194"/>
    </source>
</evidence>
<evidence type="ECO:0000256" key="7">
    <source>
        <dbReference type="RuleBase" id="RU000492"/>
    </source>
</evidence>
<name>A0A934R5K2_9BACT</name>
<proteinExistence type="inferred from homology"/>
<dbReference type="RefSeq" id="WP_200350826.1">
    <property type="nucleotide sequence ID" value="NZ_BAABHZ010000007.1"/>
</dbReference>
<dbReference type="Proteomes" id="UP000600139">
    <property type="component" value="Unassembled WGS sequence"/>
</dbReference>
<keyword evidence="3 7" id="KW-0378">Hydrolase</keyword>
<feature type="short sequence motif" description="Q motif" evidence="6">
    <location>
        <begin position="2"/>
        <end position="30"/>
    </location>
</feature>
<dbReference type="GO" id="GO:0016787">
    <property type="term" value="F:hydrolase activity"/>
    <property type="evidence" value="ECO:0007669"/>
    <property type="project" value="UniProtKB-KW"/>
</dbReference>
<reference evidence="11" key="1">
    <citation type="submission" date="2021-01" db="EMBL/GenBank/DDBJ databases">
        <title>Modified the classification status of verrucomicrobia.</title>
        <authorList>
            <person name="Feng X."/>
        </authorList>
    </citation>
    <scope>NUCLEOTIDE SEQUENCE</scope>
    <source>
        <strain evidence="11">JCM 18052</strain>
    </source>
</reference>
<feature type="domain" description="Helicase C-terminal" evidence="9">
    <location>
        <begin position="218"/>
        <end position="371"/>
    </location>
</feature>
<dbReference type="EC" id="3.6.4.13" evidence="1"/>
<evidence type="ECO:0000256" key="4">
    <source>
        <dbReference type="ARBA" id="ARBA00022806"/>
    </source>
</evidence>
<dbReference type="PROSITE" id="PS51194">
    <property type="entry name" value="HELICASE_CTER"/>
    <property type="match status" value="1"/>
</dbReference>
<dbReference type="InterPro" id="IPR011545">
    <property type="entry name" value="DEAD/DEAH_box_helicase_dom"/>
</dbReference>
<dbReference type="Gene3D" id="3.40.50.300">
    <property type="entry name" value="P-loop containing nucleotide triphosphate hydrolases"/>
    <property type="match status" value="2"/>
</dbReference>
<dbReference type="SMART" id="SM00490">
    <property type="entry name" value="HELICc"/>
    <property type="match status" value="1"/>
</dbReference>
<dbReference type="GO" id="GO:0003723">
    <property type="term" value="F:RNA binding"/>
    <property type="evidence" value="ECO:0007669"/>
    <property type="project" value="TreeGrafter"/>
</dbReference>
<keyword evidence="2 7" id="KW-0547">Nucleotide-binding</keyword>
<dbReference type="SUPFAM" id="SSF52540">
    <property type="entry name" value="P-loop containing nucleoside triphosphate hydrolases"/>
    <property type="match status" value="1"/>
</dbReference>
<sequence>MKTFKELGVRADLIKGIQELGIIHPTDVQDQAIPFLLENGGDLVAQAQTGTGKTAAFGLPLLMKVNPKSNDIQAVVVAPTRELAKQIGKQLFRFTKFSEQKIFTEVLCGGDNFDRQVASLQRPTHIVVVTPGRLLDLFQKKALTLLHVKHLVLDEADEMLSMGFKKELVKIFGLTRARKSTWLFSATIPDAINGLIKDCMSGKPQSLKIDKAHVVNRDIDHRFAICGRDEKTEFISGFLSRQGESRGVIFCRTKAGAIVLGKQLAAKGFPVAVLQGDLTQKERDTIMRSFKKERVQFLIATDVAARGIDVEGLSFVIHHQLPEQIEYYTHRSGRTARAGKKGISLTLVEPRERAKITKLENTLDLSFSEVR</sequence>
<dbReference type="InterPro" id="IPR000629">
    <property type="entry name" value="RNA-helicase_DEAD-box_CS"/>
</dbReference>
<dbReference type="InterPro" id="IPR014014">
    <property type="entry name" value="RNA_helicase_DEAD_Q_motif"/>
</dbReference>
<dbReference type="PROSITE" id="PS51195">
    <property type="entry name" value="Q_MOTIF"/>
    <property type="match status" value="1"/>
</dbReference>
<dbReference type="InterPro" id="IPR044742">
    <property type="entry name" value="DEAD/DEAH_RhlB"/>
</dbReference>
<feature type="domain" description="DEAD-box RNA helicase Q" evidence="10">
    <location>
        <begin position="2"/>
        <end position="30"/>
    </location>
</feature>
<keyword evidence="4 7" id="KW-0347">Helicase</keyword>
<comment type="caution">
    <text evidence="11">The sequence shown here is derived from an EMBL/GenBank/DDBJ whole genome shotgun (WGS) entry which is preliminary data.</text>
</comment>
<evidence type="ECO:0000313" key="12">
    <source>
        <dbReference type="Proteomes" id="UP000600139"/>
    </source>
</evidence>
<dbReference type="PANTHER" id="PTHR47963:SF8">
    <property type="entry name" value="ATP-DEPENDENT RNA HELICASE DEAD"/>
    <property type="match status" value="1"/>
</dbReference>
<organism evidence="11 12">
    <name type="scientific">Luteolibacter yonseiensis</name>
    <dbReference type="NCBI Taxonomy" id="1144680"/>
    <lineage>
        <taxon>Bacteria</taxon>
        <taxon>Pseudomonadati</taxon>
        <taxon>Verrucomicrobiota</taxon>
        <taxon>Verrucomicrobiia</taxon>
        <taxon>Verrucomicrobiales</taxon>
        <taxon>Verrucomicrobiaceae</taxon>
        <taxon>Luteolibacter</taxon>
    </lineage>
</organism>
<dbReference type="AlphaFoldDB" id="A0A934R5K2"/>
<dbReference type="PROSITE" id="PS00039">
    <property type="entry name" value="DEAD_ATP_HELICASE"/>
    <property type="match status" value="1"/>
</dbReference>
<comment type="similarity">
    <text evidence="7">Belongs to the DEAD box helicase family.</text>
</comment>
<dbReference type="EMBL" id="JAENIK010000010">
    <property type="protein sequence ID" value="MBK1815865.1"/>
    <property type="molecule type" value="Genomic_DNA"/>
</dbReference>
<protein>
    <recommendedName>
        <fullName evidence="1">RNA helicase</fullName>
        <ecNumber evidence="1">3.6.4.13</ecNumber>
    </recommendedName>
</protein>
<accession>A0A934R5K2</accession>
<evidence type="ECO:0000256" key="3">
    <source>
        <dbReference type="ARBA" id="ARBA00022801"/>
    </source>
</evidence>
<evidence type="ECO:0000313" key="11">
    <source>
        <dbReference type="EMBL" id="MBK1815865.1"/>
    </source>
</evidence>
<dbReference type="CDD" id="cd18787">
    <property type="entry name" value="SF2_C_DEAD"/>
    <property type="match status" value="1"/>
</dbReference>
<dbReference type="GO" id="GO:0003724">
    <property type="term" value="F:RNA helicase activity"/>
    <property type="evidence" value="ECO:0007669"/>
    <property type="project" value="UniProtKB-EC"/>
</dbReference>
<dbReference type="PROSITE" id="PS51192">
    <property type="entry name" value="HELICASE_ATP_BIND_1"/>
    <property type="match status" value="1"/>
</dbReference>
<keyword evidence="5 7" id="KW-0067">ATP-binding</keyword>
<keyword evidence="12" id="KW-1185">Reference proteome</keyword>
<evidence type="ECO:0000256" key="6">
    <source>
        <dbReference type="PROSITE-ProRule" id="PRU00552"/>
    </source>
</evidence>
<evidence type="ECO:0000256" key="2">
    <source>
        <dbReference type="ARBA" id="ARBA00022741"/>
    </source>
</evidence>
<dbReference type="PANTHER" id="PTHR47963">
    <property type="entry name" value="DEAD-BOX ATP-DEPENDENT RNA HELICASE 47, MITOCHONDRIAL"/>
    <property type="match status" value="1"/>
</dbReference>
<gene>
    <name evidence="11" type="ORF">JIN84_09565</name>
</gene>
<dbReference type="GO" id="GO:0005524">
    <property type="term" value="F:ATP binding"/>
    <property type="evidence" value="ECO:0007669"/>
    <property type="project" value="UniProtKB-KW"/>
</dbReference>
<evidence type="ECO:0000256" key="1">
    <source>
        <dbReference type="ARBA" id="ARBA00012552"/>
    </source>
</evidence>
<dbReference type="SMART" id="SM00487">
    <property type="entry name" value="DEXDc"/>
    <property type="match status" value="1"/>
</dbReference>
<dbReference type="InterPro" id="IPR001650">
    <property type="entry name" value="Helicase_C-like"/>
</dbReference>
<dbReference type="Pfam" id="PF00270">
    <property type="entry name" value="DEAD"/>
    <property type="match status" value="1"/>
</dbReference>
<evidence type="ECO:0000259" key="10">
    <source>
        <dbReference type="PROSITE" id="PS51195"/>
    </source>
</evidence>
<evidence type="ECO:0000259" key="8">
    <source>
        <dbReference type="PROSITE" id="PS51192"/>
    </source>
</evidence>
<dbReference type="InterPro" id="IPR050547">
    <property type="entry name" value="DEAD_box_RNA_helicases"/>
</dbReference>
<dbReference type="Pfam" id="PF00271">
    <property type="entry name" value="Helicase_C"/>
    <property type="match status" value="1"/>
</dbReference>
<dbReference type="InterPro" id="IPR027417">
    <property type="entry name" value="P-loop_NTPase"/>
</dbReference>
<evidence type="ECO:0000256" key="5">
    <source>
        <dbReference type="ARBA" id="ARBA00022840"/>
    </source>
</evidence>
<feature type="domain" description="Helicase ATP-binding" evidence="8">
    <location>
        <begin position="34"/>
        <end position="206"/>
    </location>
</feature>
<dbReference type="CDD" id="cd00268">
    <property type="entry name" value="DEADc"/>
    <property type="match status" value="1"/>
</dbReference>
<dbReference type="InterPro" id="IPR014001">
    <property type="entry name" value="Helicase_ATP-bd"/>
</dbReference>